<dbReference type="OrthoDB" id="2969827at2"/>
<evidence type="ECO:0000313" key="1">
    <source>
        <dbReference type="EMBL" id="QAS52987.1"/>
    </source>
</evidence>
<gene>
    <name evidence="1" type="ORF">HLI_12690</name>
</gene>
<accession>A0A410ME59</accession>
<proteinExistence type="predicted"/>
<dbReference type="Proteomes" id="UP000287756">
    <property type="component" value="Chromosome"/>
</dbReference>
<organism evidence="1 2">
    <name type="scientific">Halobacillus litoralis</name>
    <dbReference type="NCBI Taxonomy" id="45668"/>
    <lineage>
        <taxon>Bacteria</taxon>
        <taxon>Bacillati</taxon>
        <taxon>Bacillota</taxon>
        <taxon>Bacilli</taxon>
        <taxon>Bacillales</taxon>
        <taxon>Bacillaceae</taxon>
        <taxon>Halobacillus</taxon>
    </lineage>
</organism>
<dbReference type="KEGG" id="hli:HLI_12690"/>
<evidence type="ECO:0000313" key="2">
    <source>
        <dbReference type="Proteomes" id="UP000287756"/>
    </source>
</evidence>
<protein>
    <submittedName>
        <fullName evidence="1">Uncharacterized protein</fullName>
    </submittedName>
</protein>
<dbReference type="AlphaFoldDB" id="A0A410ME59"/>
<reference evidence="1 2" key="1">
    <citation type="submission" date="2018-01" db="EMBL/GenBank/DDBJ databases">
        <title>The whole genome sequencing and assembly of Halobacillus litoralis ERB031 strain.</title>
        <authorList>
            <person name="Lee S.-J."/>
            <person name="Park M.-K."/>
            <person name="Kim J.-Y."/>
            <person name="Lee Y.-J."/>
            <person name="Yi H."/>
            <person name="Bahn Y.-S."/>
            <person name="Kim J.F."/>
            <person name="Lee D.-W."/>
        </authorList>
    </citation>
    <scope>NUCLEOTIDE SEQUENCE [LARGE SCALE GENOMIC DNA]</scope>
    <source>
        <strain evidence="1 2">ERB 031</strain>
    </source>
</reference>
<name>A0A410ME59_9BACI</name>
<sequence>MEIFMFIVLFAPFLLIGYFAYKSSGYQKGNIVFHLDEWYKDYDKYVKAIEIELHRRGKEAKYNGNYHFEIDGKIYILHPQVVTTARVPSQRTVLKPKND</sequence>
<dbReference type="RefSeq" id="WP_128525265.1">
    <property type="nucleotide sequence ID" value="NZ_CP026118.1"/>
</dbReference>
<dbReference type="EMBL" id="CP026118">
    <property type="protein sequence ID" value="QAS52987.1"/>
    <property type="molecule type" value="Genomic_DNA"/>
</dbReference>